<feature type="chain" id="PRO_5045240727" description="Ecp2 effector protein domain-containing protein" evidence="2">
    <location>
        <begin position="21"/>
        <end position="190"/>
    </location>
</feature>
<name>A0ABR1VSW6_9PEZI</name>
<proteinExistence type="predicted"/>
<accession>A0ABR1VSW6</accession>
<feature type="signal peptide" evidence="2">
    <location>
        <begin position="1"/>
        <end position="20"/>
    </location>
</feature>
<evidence type="ECO:0000313" key="3">
    <source>
        <dbReference type="EMBL" id="KAK8074353.1"/>
    </source>
</evidence>
<reference evidence="3 4" key="1">
    <citation type="submission" date="2023-01" db="EMBL/GenBank/DDBJ databases">
        <title>Analysis of 21 Apiospora genomes using comparative genomics revels a genus with tremendous synthesis potential of carbohydrate active enzymes and secondary metabolites.</title>
        <authorList>
            <person name="Sorensen T."/>
        </authorList>
    </citation>
    <scope>NUCLEOTIDE SEQUENCE [LARGE SCALE GENOMIC DNA]</scope>
    <source>
        <strain evidence="3 4">CBS 135458</strain>
    </source>
</reference>
<feature type="region of interest" description="Disordered" evidence="1">
    <location>
        <begin position="90"/>
        <end position="114"/>
    </location>
</feature>
<sequence>MLRFLCCLNLILAGVGPVMGHPTSKGNEPSTPPRHSTFVRQDRGTGSESYFINGDSPHVQATSSCNYAWPTILAPRAAAQACHDHLAAANESDCSVPPPPQPETPDGPTPPAFGSRVLCYEKDSSDAIVMGATFKPTGTASACGDVAQGVQWILDSCTVDGQVAGSAPAWANGDLLVVVQLGDYLNLTAP</sequence>
<evidence type="ECO:0000256" key="1">
    <source>
        <dbReference type="SAM" id="MobiDB-lite"/>
    </source>
</evidence>
<protein>
    <recommendedName>
        <fullName evidence="5">Ecp2 effector protein domain-containing protein</fullName>
    </recommendedName>
</protein>
<feature type="compositionally biased region" description="Pro residues" evidence="1">
    <location>
        <begin position="96"/>
        <end position="111"/>
    </location>
</feature>
<dbReference type="EMBL" id="JAQQWL010000005">
    <property type="protein sequence ID" value="KAK8074353.1"/>
    <property type="molecule type" value="Genomic_DNA"/>
</dbReference>
<evidence type="ECO:0000313" key="4">
    <source>
        <dbReference type="Proteomes" id="UP001480595"/>
    </source>
</evidence>
<evidence type="ECO:0008006" key="5">
    <source>
        <dbReference type="Google" id="ProtNLM"/>
    </source>
</evidence>
<keyword evidence="2" id="KW-0732">Signal</keyword>
<gene>
    <name evidence="3" type="ORF">PG994_005252</name>
</gene>
<keyword evidence="4" id="KW-1185">Reference proteome</keyword>
<feature type="region of interest" description="Disordered" evidence="1">
    <location>
        <begin position="18"/>
        <end position="41"/>
    </location>
</feature>
<dbReference type="GeneID" id="92089724"/>
<dbReference type="Proteomes" id="UP001480595">
    <property type="component" value="Unassembled WGS sequence"/>
</dbReference>
<dbReference type="RefSeq" id="XP_066718828.1">
    <property type="nucleotide sequence ID" value="XM_066856661.1"/>
</dbReference>
<organism evidence="3 4">
    <name type="scientific">Apiospora phragmitis</name>
    <dbReference type="NCBI Taxonomy" id="2905665"/>
    <lineage>
        <taxon>Eukaryota</taxon>
        <taxon>Fungi</taxon>
        <taxon>Dikarya</taxon>
        <taxon>Ascomycota</taxon>
        <taxon>Pezizomycotina</taxon>
        <taxon>Sordariomycetes</taxon>
        <taxon>Xylariomycetidae</taxon>
        <taxon>Amphisphaeriales</taxon>
        <taxon>Apiosporaceae</taxon>
        <taxon>Apiospora</taxon>
    </lineage>
</organism>
<comment type="caution">
    <text evidence="3">The sequence shown here is derived from an EMBL/GenBank/DDBJ whole genome shotgun (WGS) entry which is preliminary data.</text>
</comment>
<evidence type="ECO:0000256" key="2">
    <source>
        <dbReference type="SAM" id="SignalP"/>
    </source>
</evidence>